<protein>
    <submittedName>
        <fullName evidence="1">Uncharacterized protein</fullName>
    </submittedName>
</protein>
<evidence type="ECO:0000313" key="2">
    <source>
        <dbReference type="Proteomes" id="UP000827872"/>
    </source>
</evidence>
<comment type="caution">
    <text evidence="1">The sequence shown here is derived from an EMBL/GenBank/DDBJ whole genome shotgun (WGS) entry which is preliminary data.</text>
</comment>
<accession>A0ACB8E5K4</accession>
<organism evidence="1 2">
    <name type="scientific">Sphaerodactylus townsendi</name>
    <dbReference type="NCBI Taxonomy" id="933632"/>
    <lineage>
        <taxon>Eukaryota</taxon>
        <taxon>Metazoa</taxon>
        <taxon>Chordata</taxon>
        <taxon>Craniata</taxon>
        <taxon>Vertebrata</taxon>
        <taxon>Euteleostomi</taxon>
        <taxon>Lepidosauria</taxon>
        <taxon>Squamata</taxon>
        <taxon>Bifurcata</taxon>
        <taxon>Gekkota</taxon>
        <taxon>Sphaerodactylidae</taxon>
        <taxon>Sphaerodactylus</taxon>
    </lineage>
</organism>
<dbReference type="Proteomes" id="UP000827872">
    <property type="component" value="Linkage Group LG17"/>
</dbReference>
<proteinExistence type="predicted"/>
<name>A0ACB8E5K4_9SAUR</name>
<reference evidence="1" key="1">
    <citation type="submission" date="2021-08" db="EMBL/GenBank/DDBJ databases">
        <title>The first chromosome-level gecko genome reveals the dynamic sex chromosomes of Neotropical dwarf geckos (Sphaerodactylidae: Sphaerodactylus).</title>
        <authorList>
            <person name="Pinto B.J."/>
            <person name="Keating S.E."/>
            <person name="Gamble T."/>
        </authorList>
    </citation>
    <scope>NUCLEOTIDE SEQUENCE</scope>
    <source>
        <strain evidence="1">TG3544</strain>
    </source>
</reference>
<sequence length="254" mass="27982">MKLQAVVEQLQKQQQQQQQTTPLQMDSRERQQRQMREAQLHYGPQLTAQQAAFSAASGKPSGGAAHPPPARVPPVFGAARTFDQSSVNSEEEEDEEGDEDLEDRDLEEDAASRGKDVCSALKYFQASKAVPHNQRVASSSHPLPALGAQRGHQGKEEQGKEAATPLYSGSTSGRQTWRLDEQQLKQSCSKTRETLCGFHLSDEAPTARVGGHPPSSQVRHKDTLSVFDLLRTTGPENAASMQNRFEFSRDTSSR</sequence>
<keyword evidence="2" id="KW-1185">Reference proteome</keyword>
<evidence type="ECO:0000313" key="1">
    <source>
        <dbReference type="EMBL" id="KAH7987494.1"/>
    </source>
</evidence>
<gene>
    <name evidence="1" type="ORF">K3G42_006008</name>
</gene>
<dbReference type="EMBL" id="CM037630">
    <property type="protein sequence ID" value="KAH7987494.1"/>
    <property type="molecule type" value="Genomic_DNA"/>
</dbReference>